<dbReference type="Proteomes" id="UP001164250">
    <property type="component" value="Chromosome 1"/>
</dbReference>
<proteinExistence type="predicted"/>
<keyword evidence="2" id="KW-1185">Reference proteome</keyword>
<evidence type="ECO:0000313" key="1">
    <source>
        <dbReference type="EMBL" id="KAJ0113226.1"/>
    </source>
</evidence>
<comment type="caution">
    <text evidence="1">The sequence shown here is derived from an EMBL/GenBank/DDBJ whole genome shotgun (WGS) entry which is preliminary data.</text>
</comment>
<dbReference type="EMBL" id="CM047897">
    <property type="protein sequence ID" value="KAJ0113226.1"/>
    <property type="molecule type" value="Genomic_DNA"/>
</dbReference>
<reference evidence="2" key="1">
    <citation type="journal article" date="2023" name="G3 (Bethesda)">
        <title>Genome assembly and association tests identify interacting loci associated with vigor, precocity, and sex in interspecific pistachio rootstocks.</title>
        <authorList>
            <person name="Palmer W."/>
            <person name="Jacygrad E."/>
            <person name="Sagayaradj S."/>
            <person name="Cavanaugh K."/>
            <person name="Han R."/>
            <person name="Bertier L."/>
            <person name="Beede B."/>
            <person name="Kafkas S."/>
            <person name="Golino D."/>
            <person name="Preece J."/>
            <person name="Michelmore R."/>
        </authorList>
    </citation>
    <scope>NUCLEOTIDE SEQUENCE [LARGE SCALE GENOMIC DNA]</scope>
</reference>
<protein>
    <submittedName>
        <fullName evidence="1">Uncharacterized protein</fullName>
    </submittedName>
</protein>
<gene>
    <name evidence="1" type="ORF">Patl1_02526</name>
</gene>
<sequence length="387" mass="43395">MLQFLFTKSPSPTSSTTASPATINLNVSEAGSLMEGSPGASTQPSPANYITRLYSLIVHSTSYNEVLSKIHILDPNNIDQVELQIEDINGNGDEDPHQQLLSQVLQPSRKRVQEALSIASPNTVTHLVSTSFNHTEDTANLCLLLLQSIYRTQSLYAPFHELLDIFPIDHHSVSQSHCNNAFEVFVQFDCDCVKNPFDSYNFQEMNNCFSELKQQLDHNLRKSHSRVRLLHHATTGSAICIIGLVVAVMIAAVAVAAHAFVAIVAALLCTAYFPRGLTKKELAQLAQLEAARRGTYVINKYLDTLQRLVDRLYSAIEGDKRLVRLGLERDGDKYSIEEVVKRLRKNKLNFAHQIMDLKEHICLCFKTVNWARSLLLQEIHLQRTPSS</sequence>
<organism evidence="1 2">
    <name type="scientific">Pistacia atlantica</name>
    <dbReference type="NCBI Taxonomy" id="434234"/>
    <lineage>
        <taxon>Eukaryota</taxon>
        <taxon>Viridiplantae</taxon>
        <taxon>Streptophyta</taxon>
        <taxon>Embryophyta</taxon>
        <taxon>Tracheophyta</taxon>
        <taxon>Spermatophyta</taxon>
        <taxon>Magnoliopsida</taxon>
        <taxon>eudicotyledons</taxon>
        <taxon>Gunneridae</taxon>
        <taxon>Pentapetalae</taxon>
        <taxon>rosids</taxon>
        <taxon>malvids</taxon>
        <taxon>Sapindales</taxon>
        <taxon>Anacardiaceae</taxon>
        <taxon>Pistacia</taxon>
    </lineage>
</organism>
<name>A0ACC1CC44_9ROSI</name>
<evidence type="ECO:0000313" key="2">
    <source>
        <dbReference type="Proteomes" id="UP001164250"/>
    </source>
</evidence>
<accession>A0ACC1CC44</accession>